<keyword evidence="3" id="KW-0812">Transmembrane</keyword>
<keyword evidence="3" id="KW-1133">Transmembrane helix</keyword>
<name>A0A6C0HJX7_9ZZZZ</name>
<dbReference type="AlphaFoldDB" id="A0A6C0HJX7"/>
<organism evidence="4">
    <name type="scientific">viral metagenome</name>
    <dbReference type="NCBI Taxonomy" id="1070528"/>
    <lineage>
        <taxon>unclassified sequences</taxon>
        <taxon>metagenomes</taxon>
        <taxon>organismal metagenomes</taxon>
    </lineage>
</organism>
<proteinExistence type="predicted"/>
<feature type="transmembrane region" description="Helical" evidence="3">
    <location>
        <begin position="257"/>
        <end position="275"/>
    </location>
</feature>
<reference evidence="4" key="1">
    <citation type="journal article" date="2020" name="Nature">
        <title>Giant virus diversity and host interactions through global metagenomics.</title>
        <authorList>
            <person name="Schulz F."/>
            <person name="Roux S."/>
            <person name="Paez-Espino D."/>
            <person name="Jungbluth S."/>
            <person name="Walsh D.A."/>
            <person name="Denef V.J."/>
            <person name="McMahon K.D."/>
            <person name="Konstantinidis K.T."/>
            <person name="Eloe-Fadrosh E.A."/>
            <person name="Kyrpides N.C."/>
            <person name="Woyke T."/>
        </authorList>
    </citation>
    <scope>NUCLEOTIDE SEQUENCE</scope>
    <source>
        <strain evidence="4">GVMAG-M-3300023184-121</strain>
    </source>
</reference>
<sequence>MNYCALDDAFPSMAAPSPGCAANDAAKMARKEERRRARRCKGPAASYLSLDGPSTDPDRPSEEPSMVQAMNETGLSEHAPVTAQYDGFTSHHRNTPVDQKRPNFDDDPLYNYLKSEASNHIMPIETTRAETMDNKLPPLKNFFGADPDGDSFADYIPDASDYRLQPDFQKAFGQAGTARAGSTPTVPAPPVDMYWKPLTRSGAQTSFIEHLPPSGKYHGSNQKQDDSMEEVRKKLDKLFARLDDMNVSSPEQVTSEILMFISSGIFVLFFMDLLVKKASTMRF</sequence>
<protein>
    <submittedName>
        <fullName evidence="4">Uncharacterized protein</fullName>
    </submittedName>
</protein>
<evidence type="ECO:0000256" key="2">
    <source>
        <dbReference type="SAM" id="MobiDB-lite"/>
    </source>
</evidence>
<keyword evidence="1" id="KW-0175">Coiled coil</keyword>
<dbReference type="EMBL" id="MN739974">
    <property type="protein sequence ID" value="QHT80734.1"/>
    <property type="molecule type" value="Genomic_DNA"/>
</dbReference>
<keyword evidence="3" id="KW-0472">Membrane</keyword>
<evidence type="ECO:0000256" key="1">
    <source>
        <dbReference type="SAM" id="Coils"/>
    </source>
</evidence>
<accession>A0A6C0HJX7</accession>
<evidence type="ECO:0000313" key="4">
    <source>
        <dbReference type="EMBL" id="QHT80734.1"/>
    </source>
</evidence>
<evidence type="ECO:0000256" key="3">
    <source>
        <dbReference type="SAM" id="Phobius"/>
    </source>
</evidence>
<feature type="region of interest" description="Disordered" evidence="2">
    <location>
        <begin position="29"/>
        <end position="65"/>
    </location>
</feature>
<feature type="coiled-coil region" evidence="1">
    <location>
        <begin position="221"/>
        <end position="248"/>
    </location>
</feature>